<dbReference type="Proteomes" id="UP000248795">
    <property type="component" value="Unassembled WGS sequence"/>
</dbReference>
<dbReference type="Gene3D" id="3.40.33.10">
    <property type="entry name" value="CAP"/>
    <property type="match status" value="1"/>
</dbReference>
<evidence type="ECO:0000259" key="1">
    <source>
        <dbReference type="Pfam" id="PF00188"/>
    </source>
</evidence>
<proteinExistence type="predicted"/>
<name>A0A2W2BE81_9HYPH</name>
<dbReference type="PANTHER" id="PTHR31157:SF1">
    <property type="entry name" value="SCP DOMAIN-CONTAINING PROTEIN"/>
    <property type="match status" value="1"/>
</dbReference>
<evidence type="ECO:0000313" key="3">
    <source>
        <dbReference type="Proteomes" id="UP000248795"/>
    </source>
</evidence>
<keyword evidence="3" id="KW-1185">Reference proteome</keyword>
<feature type="domain" description="SCP" evidence="1">
    <location>
        <begin position="67"/>
        <end position="190"/>
    </location>
</feature>
<protein>
    <recommendedName>
        <fullName evidence="1">SCP domain-containing protein</fullName>
    </recommendedName>
</protein>
<gene>
    <name evidence="2" type="ORF">DK847_01590</name>
</gene>
<dbReference type="InterPro" id="IPR014044">
    <property type="entry name" value="CAP_dom"/>
</dbReference>
<dbReference type="Pfam" id="PF00188">
    <property type="entry name" value="CAP"/>
    <property type="match status" value="1"/>
</dbReference>
<sequence>MDYLGSRSLAVTEPCHLSRRSLCLGLFGLVAGVNPAAAGPYLAYAEGLAAHPPKGSRYRPDLEAELVDLLNAYRAGKGKAPVQADAAFQQAARAHAADMMLNGFMGHSSSTGMSFQGRMAAFVGDVTKYPSIGENAARETVRDGSLAQKTRALFQQWVDSGPHRRNMVNRSFAFVSTGVIERDGDIWAVQIFFATPRAKGIFQ</sequence>
<reference evidence="3" key="1">
    <citation type="submission" date="2018-06" db="EMBL/GenBank/DDBJ databases">
        <title>Aestuariibacter litoralis strain KCTC 52945T.</title>
        <authorList>
            <person name="Li X."/>
            <person name="Salam N."/>
            <person name="Li J.-L."/>
            <person name="Chen Y.-M."/>
            <person name="Yang Z.-W."/>
            <person name="Zhang L.-Y."/>
            <person name="Han M.-X."/>
            <person name="Xiao M."/>
            <person name="Li W.-J."/>
        </authorList>
    </citation>
    <scope>NUCLEOTIDE SEQUENCE [LARGE SCALE GENOMIC DNA]</scope>
    <source>
        <strain evidence="3">KCTC 52945</strain>
    </source>
</reference>
<dbReference type="PANTHER" id="PTHR31157">
    <property type="entry name" value="SCP DOMAIN-CONTAINING PROTEIN"/>
    <property type="match status" value="1"/>
</dbReference>
<organism evidence="2 3">
    <name type="scientific">Aestuariivirga litoralis</name>
    <dbReference type="NCBI Taxonomy" id="2650924"/>
    <lineage>
        <taxon>Bacteria</taxon>
        <taxon>Pseudomonadati</taxon>
        <taxon>Pseudomonadota</taxon>
        <taxon>Alphaproteobacteria</taxon>
        <taxon>Hyphomicrobiales</taxon>
        <taxon>Aestuariivirgaceae</taxon>
        <taxon>Aestuariivirga</taxon>
    </lineage>
</organism>
<dbReference type="InterPro" id="IPR035940">
    <property type="entry name" value="CAP_sf"/>
</dbReference>
<dbReference type="EMBL" id="QKVK01000001">
    <property type="protein sequence ID" value="PZF78528.1"/>
    <property type="molecule type" value="Genomic_DNA"/>
</dbReference>
<dbReference type="AlphaFoldDB" id="A0A2W2BE81"/>
<dbReference type="CDD" id="cd05379">
    <property type="entry name" value="CAP_bacterial"/>
    <property type="match status" value="1"/>
</dbReference>
<dbReference type="SUPFAM" id="SSF55797">
    <property type="entry name" value="PR-1-like"/>
    <property type="match status" value="1"/>
</dbReference>
<accession>A0A2W2BE81</accession>
<comment type="caution">
    <text evidence="2">The sequence shown here is derived from an EMBL/GenBank/DDBJ whole genome shotgun (WGS) entry which is preliminary data.</text>
</comment>
<evidence type="ECO:0000313" key="2">
    <source>
        <dbReference type="EMBL" id="PZF78528.1"/>
    </source>
</evidence>